<gene>
    <name evidence="6" type="ORF">K7472_22745</name>
</gene>
<dbReference type="Gene3D" id="3.30.70.920">
    <property type="match status" value="1"/>
</dbReference>
<feature type="domain" description="Transcription regulator AsnC/Lrp ligand binding" evidence="4">
    <location>
        <begin position="243"/>
        <end position="313"/>
    </location>
</feature>
<sequence length="323" mass="35303">MKSHALDTLDLQLLQALQIDGRAPFSRFAAVLGVSDQTVARRYRRLCEAGLRVIGVGDEERLGQTRWYARLRCTPDAAEPLADALARRPDTSWIGLTSGGTEVMCTMRARDRGERDELLFGKLQRTPRIVSLSAHSLLHTFYGGPLGWFSKSDALEPAQAKALAPPPVEPASGTITLDLVDESLLEALGRDGRATLAELQAATHQSESAVKRRLEHLRRIGALYVDVQFDSALYGYEVRAVLWLTVAPSALASVGEALAGHREVAFASAVTGQANVVAVALFRDNGELYRYLSEKIGVLSGVQQVETAPILRQVKQLTYEGRR</sequence>
<name>A0ABS7QWP1_9ACTN</name>
<dbReference type="Gene3D" id="1.10.10.10">
    <property type="entry name" value="Winged helix-like DNA-binding domain superfamily/Winged helix DNA-binding domain"/>
    <property type="match status" value="2"/>
</dbReference>
<evidence type="ECO:0000256" key="2">
    <source>
        <dbReference type="ARBA" id="ARBA00023125"/>
    </source>
</evidence>
<dbReference type="SUPFAM" id="SSF46785">
    <property type="entry name" value="Winged helix' DNA-binding domain"/>
    <property type="match status" value="2"/>
</dbReference>
<dbReference type="SUPFAM" id="SSF54909">
    <property type="entry name" value="Dimeric alpha+beta barrel"/>
    <property type="match status" value="2"/>
</dbReference>
<evidence type="ECO:0000256" key="3">
    <source>
        <dbReference type="ARBA" id="ARBA00023163"/>
    </source>
</evidence>
<organism evidence="6 7">
    <name type="scientific">Streptantibioticus parmotrematis</name>
    <dbReference type="NCBI Taxonomy" id="2873249"/>
    <lineage>
        <taxon>Bacteria</taxon>
        <taxon>Bacillati</taxon>
        <taxon>Actinomycetota</taxon>
        <taxon>Actinomycetes</taxon>
        <taxon>Kitasatosporales</taxon>
        <taxon>Streptomycetaceae</taxon>
        <taxon>Streptantibioticus</taxon>
    </lineage>
</organism>
<dbReference type="InterPro" id="IPR019888">
    <property type="entry name" value="Tscrpt_reg_AsnC-like"/>
</dbReference>
<keyword evidence="7" id="KW-1185">Reference proteome</keyword>
<dbReference type="InterPro" id="IPR011008">
    <property type="entry name" value="Dimeric_a/b-barrel"/>
</dbReference>
<feature type="domain" description="HTH asnC-type" evidence="5">
    <location>
        <begin position="177"/>
        <end position="218"/>
    </location>
</feature>
<evidence type="ECO:0000313" key="7">
    <source>
        <dbReference type="Proteomes" id="UP001198565"/>
    </source>
</evidence>
<dbReference type="PANTHER" id="PTHR30154">
    <property type="entry name" value="LEUCINE-RESPONSIVE REGULATORY PROTEIN"/>
    <property type="match status" value="1"/>
</dbReference>
<dbReference type="InterPro" id="IPR000485">
    <property type="entry name" value="AsnC-type_HTH_dom"/>
</dbReference>
<proteinExistence type="predicted"/>
<protein>
    <submittedName>
        <fullName evidence="6">Lrp/AsnC family transcriptional regulator</fullName>
    </submittedName>
</protein>
<dbReference type="InterPro" id="IPR036390">
    <property type="entry name" value="WH_DNA-bd_sf"/>
</dbReference>
<dbReference type="RefSeq" id="WP_222980375.1">
    <property type="nucleotide sequence ID" value="NZ_JAINVZ010000017.1"/>
</dbReference>
<feature type="domain" description="HTH asnC-type" evidence="5">
    <location>
        <begin position="6"/>
        <end position="46"/>
    </location>
</feature>
<dbReference type="EMBL" id="JAINVZ010000017">
    <property type="protein sequence ID" value="MBY8887636.1"/>
    <property type="molecule type" value="Genomic_DNA"/>
</dbReference>
<dbReference type="PANTHER" id="PTHR30154:SF34">
    <property type="entry name" value="TRANSCRIPTIONAL REGULATOR AZLB"/>
    <property type="match status" value="1"/>
</dbReference>
<evidence type="ECO:0000259" key="5">
    <source>
        <dbReference type="Pfam" id="PF13404"/>
    </source>
</evidence>
<evidence type="ECO:0000259" key="4">
    <source>
        <dbReference type="Pfam" id="PF01037"/>
    </source>
</evidence>
<dbReference type="Proteomes" id="UP001198565">
    <property type="component" value="Unassembled WGS sequence"/>
</dbReference>
<dbReference type="InterPro" id="IPR019887">
    <property type="entry name" value="Tscrpt_reg_AsnC/Lrp_C"/>
</dbReference>
<keyword evidence="3" id="KW-0804">Transcription</keyword>
<keyword evidence="2" id="KW-0238">DNA-binding</keyword>
<dbReference type="SMART" id="SM00344">
    <property type="entry name" value="HTH_ASNC"/>
    <property type="match status" value="2"/>
</dbReference>
<accession>A0ABS7QWP1</accession>
<evidence type="ECO:0000256" key="1">
    <source>
        <dbReference type="ARBA" id="ARBA00023015"/>
    </source>
</evidence>
<evidence type="ECO:0000313" key="6">
    <source>
        <dbReference type="EMBL" id="MBY8887636.1"/>
    </source>
</evidence>
<dbReference type="PRINTS" id="PR00033">
    <property type="entry name" value="HTHASNC"/>
</dbReference>
<keyword evidence="1" id="KW-0805">Transcription regulation</keyword>
<reference evidence="6 7" key="1">
    <citation type="submission" date="2021-08" db="EMBL/GenBank/DDBJ databases">
        <title>Streptomyces sp. PTM05 isolated from lichen.</title>
        <authorList>
            <person name="Somphong A."/>
            <person name="Phongsopitanun W."/>
            <person name="Tanasupawat S."/>
        </authorList>
    </citation>
    <scope>NUCLEOTIDE SEQUENCE [LARGE SCALE GENOMIC DNA]</scope>
    <source>
        <strain evidence="6 7">Ptm05</strain>
    </source>
</reference>
<dbReference type="Pfam" id="PF13404">
    <property type="entry name" value="HTH_AsnC-type"/>
    <property type="match status" value="2"/>
</dbReference>
<dbReference type="InterPro" id="IPR036388">
    <property type="entry name" value="WH-like_DNA-bd_sf"/>
</dbReference>
<dbReference type="Pfam" id="PF01037">
    <property type="entry name" value="AsnC_trans_reg"/>
    <property type="match status" value="1"/>
</dbReference>
<comment type="caution">
    <text evidence="6">The sequence shown here is derived from an EMBL/GenBank/DDBJ whole genome shotgun (WGS) entry which is preliminary data.</text>
</comment>